<accession>W1YM55</accession>
<feature type="domain" description="YhaN AAA" evidence="1">
    <location>
        <begin position="1"/>
        <end position="53"/>
    </location>
</feature>
<gene>
    <name evidence="2" type="ORF">Q604_UNBC03240G0001</name>
</gene>
<dbReference type="Pfam" id="PF13514">
    <property type="entry name" value="AAA_27"/>
    <property type="match status" value="1"/>
</dbReference>
<dbReference type="AlphaFoldDB" id="W1YM55"/>
<evidence type="ECO:0000259" key="1">
    <source>
        <dbReference type="Pfam" id="PF13514"/>
    </source>
</evidence>
<name>W1YM55_9ZZZZ</name>
<dbReference type="SUPFAM" id="SSF52540">
    <property type="entry name" value="P-loop containing nucleoside triphosphate hydrolases"/>
    <property type="match status" value="1"/>
</dbReference>
<dbReference type="PANTHER" id="PTHR41259">
    <property type="entry name" value="DOUBLE-STRAND BREAK REPAIR RAD50 ATPASE, PUTATIVE-RELATED"/>
    <property type="match status" value="1"/>
</dbReference>
<dbReference type="Gene3D" id="3.40.50.300">
    <property type="entry name" value="P-loop containing nucleotide triphosphate hydrolases"/>
    <property type="match status" value="1"/>
</dbReference>
<protein>
    <recommendedName>
        <fullName evidence="1">YhaN AAA domain-containing protein</fullName>
    </recommendedName>
</protein>
<dbReference type="PANTHER" id="PTHR41259:SF1">
    <property type="entry name" value="DOUBLE-STRAND BREAK REPAIR RAD50 ATPASE, PUTATIVE-RELATED"/>
    <property type="match status" value="1"/>
</dbReference>
<dbReference type="EMBL" id="AZMM01003240">
    <property type="protein sequence ID" value="ETJ42780.1"/>
    <property type="molecule type" value="Genomic_DNA"/>
</dbReference>
<dbReference type="InterPro" id="IPR027417">
    <property type="entry name" value="P-loop_NTPase"/>
</dbReference>
<evidence type="ECO:0000313" key="2">
    <source>
        <dbReference type="EMBL" id="ETJ42780.1"/>
    </source>
</evidence>
<sequence>MNIKRIRFDEFGPYRNWSFTTGNHGVQLMYGPNESGKTSLLEGMRTLLFGGTHKAYGPMTGALDVERNGESYYIGRKGKQLDFYSNTFN</sequence>
<comment type="caution">
    <text evidence="2">The sequence shown here is derived from an EMBL/GenBank/DDBJ whole genome shotgun (WGS) entry which is preliminary data.</text>
</comment>
<dbReference type="InterPro" id="IPR038734">
    <property type="entry name" value="YhaN_AAA"/>
</dbReference>
<organism evidence="2">
    <name type="scientific">human gut metagenome</name>
    <dbReference type="NCBI Taxonomy" id="408170"/>
    <lineage>
        <taxon>unclassified sequences</taxon>
        <taxon>metagenomes</taxon>
        <taxon>organismal metagenomes</taxon>
    </lineage>
</organism>
<feature type="non-terminal residue" evidence="2">
    <location>
        <position position="89"/>
    </location>
</feature>
<reference evidence="2" key="1">
    <citation type="submission" date="2013-12" db="EMBL/GenBank/DDBJ databases">
        <title>A Varibaculum cambriense genome reconstructed from a premature infant gut community with otherwise low bacterial novelty that shifts toward anaerobic metabolism during the third week of life.</title>
        <authorList>
            <person name="Brown C.T."/>
            <person name="Sharon I."/>
            <person name="Thomas B.C."/>
            <person name="Castelle C.J."/>
            <person name="Morowitz M.J."/>
            <person name="Banfield J.F."/>
        </authorList>
    </citation>
    <scope>NUCLEOTIDE SEQUENCE</scope>
</reference>
<proteinExistence type="predicted"/>